<dbReference type="Proteomes" id="UP000439994">
    <property type="component" value="Unassembled WGS sequence"/>
</dbReference>
<dbReference type="AlphaFoldDB" id="A0A6N8FG44"/>
<evidence type="ECO:0000313" key="3">
    <source>
        <dbReference type="EMBL" id="MUH73231.1"/>
    </source>
</evidence>
<comment type="caution">
    <text evidence="3">The sequence shown here is derived from an EMBL/GenBank/DDBJ whole genome shotgun (WGS) entry which is preliminary data.</text>
</comment>
<name>A0A6N8FG44_9GAMM</name>
<dbReference type="EMBL" id="WOCD01000005">
    <property type="protein sequence ID" value="MUH73231.1"/>
    <property type="molecule type" value="Genomic_DNA"/>
</dbReference>
<reference evidence="3 4" key="1">
    <citation type="submission" date="2019-11" db="EMBL/GenBank/DDBJ databases">
        <title>P. haliotis isolates from Z. marina roots.</title>
        <authorList>
            <person name="Cohen M."/>
            <person name="Jospin G."/>
            <person name="Eisen J.A."/>
            <person name="Coil D.A."/>
        </authorList>
    </citation>
    <scope>NUCLEOTIDE SEQUENCE [LARGE SCALE GENOMIC DNA]</scope>
    <source>
        <strain evidence="3 4">UCD-MCMsp1aY</strain>
    </source>
</reference>
<protein>
    <submittedName>
        <fullName evidence="3">Uncharacterized protein</fullName>
    </submittedName>
</protein>
<organism evidence="3 4">
    <name type="scientific">Psychrosphaera haliotis</name>
    <dbReference type="NCBI Taxonomy" id="555083"/>
    <lineage>
        <taxon>Bacteria</taxon>
        <taxon>Pseudomonadati</taxon>
        <taxon>Pseudomonadota</taxon>
        <taxon>Gammaproteobacteria</taxon>
        <taxon>Alteromonadales</taxon>
        <taxon>Pseudoalteromonadaceae</taxon>
        <taxon>Psychrosphaera</taxon>
    </lineage>
</organism>
<dbReference type="PROSITE" id="PS51257">
    <property type="entry name" value="PROKAR_LIPOPROTEIN"/>
    <property type="match status" value="1"/>
</dbReference>
<proteinExistence type="predicted"/>
<feature type="chain" id="PRO_5027027468" evidence="2">
    <location>
        <begin position="23"/>
        <end position="93"/>
    </location>
</feature>
<feature type="signal peptide" evidence="2">
    <location>
        <begin position="1"/>
        <end position="22"/>
    </location>
</feature>
<evidence type="ECO:0000256" key="2">
    <source>
        <dbReference type="SAM" id="SignalP"/>
    </source>
</evidence>
<accession>A0A6N8FG44</accession>
<feature type="region of interest" description="Disordered" evidence="1">
    <location>
        <begin position="56"/>
        <end position="93"/>
    </location>
</feature>
<gene>
    <name evidence="3" type="ORF">GNP35_12510</name>
</gene>
<keyword evidence="2" id="KW-0732">Signal</keyword>
<feature type="compositionally biased region" description="Basic and acidic residues" evidence="1">
    <location>
        <begin position="61"/>
        <end position="76"/>
    </location>
</feature>
<evidence type="ECO:0000256" key="1">
    <source>
        <dbReference type="SAM" id="MobiDB-lite"/>
    </source>
</evidence>
<evidence type="ECO:0000313" key="4">
    <source>
        <dbReference type="Proteomes" id="UP000439994"/>
    </source>
</evidence>
<dbReference type="RefSeq" id="WP_155696429.1">
    <property type="nucleotide sequence ID" value="NZ_WOCD01000005.1"/>
</dbReference>
<sequence>MRKFKIALPLFAAAVVISGCSATNDNDTTAQVAKEPISAKHTLRARNANWCQEHYSSASVSKRDRQNNSKYCDTKSRQAYKNAKAKNEIEAKG</sequence>
<keyword evidence="4" id="KW-1185">Reference proteome</keyword>
<dbReference type="OrthoDB" id="7068877at2"/>